<evidence type="ECO:0000259" key="4">
    <source>
        <dbReference type="PROSITE" id="PS50102"/>
    </source>
</evidence>
<organism evidence="5 6">
    <name type="scientific">Uncinocarpus reesii (strain UAMH 1704)</name>
    <dbReference type="NCBI Taxonomy" id="336963"/>
    <lineage>
        <taxon>Eukaryota</taxon>
        <taxon>Fungi</taxon>
        <taxon>Dikarya</taxon>
        <taxon>Ascomycota</taxon>
        <taxon>Pezizomycotina</taxon>
        <taxon>Eurotiomycetes</taxon>
        <taxon>Eurotiomycetidae</taxon>
        <taxon>Onygenales</taxon>
        <taxon>Onygenaceae</taxon>
        <taxon>Uncinocarpus</taxon>
    </lineage>
</organism>
<feature type="region of interest" description="Disordered" evidence="3">
    <location>
        <begin position="627"/>
        <end position="655"/>
    </location>
</feature>
<dbReference type="AlphaFoldDB" id="C4JWA6"/>
<name>C4JWA6_UNCRE</name>
<feature type="compositionally biased region" description="Basic and acidic residues" evidence="3">
    <location>
        <begin position="201"/>
        <end position="223"/>
    </location>
</feature>
<dbReference type="eggNOG" id="ENOG502QQEE">
    <property type="taxonomic scope" value="Eukaryota"/>
</dbReference>
<feature type="compositionally biased region" description="Basic and acidic residues" evidence="3">
    <location>
        <begin position="874"/>
        <end position="885"/>
    </location>
</feature>
<feature type="compositionally biased region" description="Basic and acidic residues" evidence="3">
    <location>
        <begin position="27"/>
        <end position="50"/>
    </location>
</feature>
<dbReference type="Pfam" id="PF00076">
    <property type="entry name" value="RRM_1"/>
    <property type="match status" value="1"/>
</dbReference>
<dbReference type="RefSeq" id="XP_002583881.1">
    <property type="nucleotide sequence ID" value="XM_002583835.1"/>
</dbReference>
<dbReference type="InterPro" id="IPR035979">
    <property type="entry name" value="RBD_domain_sf"/>
</dbReference>
<gene>
    <name evidence="5" type="ORF">UREG_06848</name>
</gene>
<dbReference type="Proteomes" id="UP000002058">
    <property type="component" value="Unassembled WGS sequence"/>
</dbReference>
<feature type="region of interest" description="Disordered" evidence="3">
    <location>
        <begin position="736"/>
        <end position="756"/>
    </location>
</feature>
<feature type="compositionally biased region" description="Polar residues" evidence="3">
    <location>
        <begin position="931"/>
        <end position="949"/>
    </location>
</feature>
<feature type="compositionally biased region" description="Polar residues" evidence="3">
    <location>
        <begin position="894"/>
        <end position="905"/>
    </location>
</feature>
<dbReference type="InterPro" id="IPR000504">
    <property type="entry name" value="RRM_dom"/>
</dbReference>
<proteinExistence type="predicted"/>
<dbReference type="GeneID" id="8437376"/>
<dbReference type="SMART" id="SM00360">
    <property type="entry name" value="RRM"/>
    <property type="match status" value="1"/>
</dbReference>
<dbReference type="InterPro" id="IPR012677">
    <property type="entry name" value="Nucleotide-bd_a/b_plait_sf"/>
</dbReference>
<dbReference type="VEuPathDB" id="FungiDB:UREG_06848"/>
<dbReference type="GO" id="GO:0003723">
    <property type="term" value="F:RNA binding"/>
    <property type="evidence" value="ECO:0007669"/>
    <property type="project" value="UniProtKB-UniRule"/>
</dbReference>
<feature type="region of interest" description="Disordered" evidence="3">
    <location>
        <begin position="192"/>
        <end position="306"/>
    </location>
</feature>
<feature type="compositionally biased region" description="Basic and acidic residues" evidence="3">
    <location>
        <begin position="744"/>
        <end position="753"/>
    </location>
</feature>
<dbReference type="KEGG" id="ure:UREG_06848"/>
<evidence type="ECO:0000256" key="1">
    <source>
        <dbReference type="ARBA" id="ARBA00022884"/>
    </source>
</evidence>
<feature type="region of interest" description="Disordered" evidence="3">
    <location>
        <begin position="814"/>
        <end position="950"/>
    </location>
</feature>
<dbReference type="PANTHER" id="PTHR48027">
    <property type="entry name" value="HETEROGENEOUS NUCLEAR RIBONUCLEOPROTEIN 87F-RELATED"/>
    <property type="match status" value="1"/>
</dbReference>
<feature type="region of interest" description="Disordered" evidence="3">
    <location>
        <begin position="519"/>
        <end position="553"/>
    </location>
</feature>
<dbReference type="EMBL" id="CH476618">
    <property type="protein sequence ID" value="EEP81983.1"/>
    <property type="molecule type" value="Genomic_DNA"/>
</dbReference>
<dbReference type="OMA" id="PDGGRQM"/>
<reference evidence="6" key="1">
    <citation type="journal article" date="2009" name="Genome Res.">
        <title>Comparative genomic analyses of the human fungal pathogens Coccidioides and their relatives.</title>
        <authorList>
            <person name="Sharpton T.J."/>
            <person name="Stajich J.E."/>
            <person name="Rounsley S.D."/>
            <person name="Gardner M.J."/>
            <person name="Wortman J.R."/>
            <person name="Jordar V.S."/>
            <person name="Maiti R."/>
            <person name="Kodira C.D."/>
            <person name="Neafsey D.E."/>
            <person name="Zeng Q."/>
            <person name="Hung C.-Y."/>
            <person name="McMahan C."/>
            <person name="Muszewska A."/>
            <person name="Grynberg M."/>
            <person name="Mandel M.A."/>
            <person name="Kellner E.M."/>
            <person name="Barker B.M."/>
            <person name="Galgiani J.N."/>
            <person name="Orbach M.J."/>
            <person name="Kirkland T.N."/>
            <person name="Cole G.T."/>
            <person name="Henn M.R."/>
            <person name="Birren B.W."/>
            <person name="Taylor J.W."/>
        </authorList>
    </citation>
    <scope>NUCLEOTIDE SEQUENCE [LARGE SCALE GENOMIC DNA]</scope>
    <source>
        <strain evidence="6">UAMH 1704</strain>
    </source>
</reference>
<feature type="compositionally biased region" description="Polar residues" evidence="3">
    <location>
        <begin position="519"/>
        <end position="530"/>
    </location>
</feature>
<dbReference type="OrthoDB" id="193499at2759"/>
<feature type="region of interest" description="Disordered" evidence="3">
    <location>
        <begin position="320"/>
        <end position="357"/>
    </location>
</feature>
<dbReference type="InParanoid" id="C4JWA6"/>
<feature type="compositionally biased region" description="Basic and acidic residues" evidence="3">
    <location>
        <begin position="282"/>
        <end position="295"/>
    </location>
</feature>
<dbReference type="Gene3D" id="3.30.70.330">
    <property type="match status" value="1"/>
</dbReference>
<feature type="compositionally biased region" description="Low complexity" evidence="3">
    <location>
        <begin position="644"/>
        <end position="655"/>
    </location>
</feature>
<protein>
    <recommendedName>
        <fullName evidence="4">RRM domain-containing protein</fullName>
    </recommendedName>
</protein>
<keyword evidence="6" id="KW-1185">Reference proteome</keyword>
<dbReference type="SUPFAM" id="SSF54928">
    <property type="entry name" value="RNA-binding domain, RBD"/>
    <property type="match status" value="1"/>
</dbReference>
<dbReference type="PROSITE" id="PS50102">
    <property type="entry name" value="RRM"/>
    <property type="match status" value="1"/>
</dbReference>
<keyword evidence="1 2" id="KW-0694">RNA-binding</keyword>
<feature type="region of interest" description="Disordered" evidence="3">
    <location>
        <begin position="673"/>
        <end position="716"/>
    </location>
</feature>
<feature type="compositionally biased region" description="Polar residues" evidence="3">
    <location>
        <begin position="322"/>
        <end position="338"/>
    </location>
</feature>
<accession>C4JWA6</accession>
<evidence type="ECO:0000313" key="5">
    <source>
        <dbReference type="EMBL" id="EEP81983.1"/>
    </source>
</evidence>
<feature type="domain" description="RRM" evidence="4">
    <location>
        <begin position="551"/>
        <end position="629"/>
    </location>
</feature>
<dbReference type="HOGENOM" id="CLU_326026_0_0_1"/>
<feature type="compositionally biased region" description="Low complexity" evidence="3">
    <location>
        <begin position="539"/>
        <end position="552"/>
    </location>
</feature>
<dbReference type="InterPro" id="IPR052462">
    <property type="entry name" value="SLIRP/GR-RBP-like"/>
</dbReference>
<evidence type="ECO:0000313" key="6">
    <source>
        <dbReference type="Proteomes" id="UP000002058"/>
    </source>
</evidence>
<feature type="compositionally biased region" description="Polar residues" evidence="3">
    <location>
        <begin position="224"/>
        <end position="233"/>
    </location>
</feature>
<sequence length="1014" mass="111074">MLKPFRIKDLLDPALDEQPGPSCLGVKDSEGNSRTDLHAAGQEDDKPSECHTYDGIVEISRTEYDATISQIPDSKLRYTDEDDGETVTVGSSFELAQRLDETPAESTSPLGLSPFGQLETTPMHLFDIGKSSTSIKTWKAFETRTSLQKCQPSVSCLSDIPEKLPSVATSSSSIFTPKLNPTNIIDPRQHWFEACNPPKPPTKDKTEMPEGKHSPQELNRDNVKTNSMRSCGSLTDEGKKQAQAAGAKFRKSRNMWQGSRPPSLTPVGAQNFWSSYQVSPPVKDDKDLTEREPRSQESPIEEQPQSFLAAFEAELSKLVEQNPDSENSVETETAQTTIEPAITPAPKIEPPTSHQIPQTQPIPMATEIVGKHVQALLGSIGHLTSELRVRLPEVERRILSAQQHMPLQIQTTAQETLNTMRSHVQTFAKAALNAAQATQEAAAQSQHAQMLAAAQTEGLRNLASELAETGRTMFTALEVGISADCHNVNEASSLDSQSASGLNITPPSMEGLTPKSNDNLCATLPNQATDSPAKPYSRSHTTPETVTSPSSTLFIGGLGPSTAEETIRKTLVDYGFLGDVKLPTDAVTGKHAGFGYIYFPCHYAATGALHALRGGSIDGHTINLEYSQETPSDNTHNITPTAESLSNSDISNLPSSSTRNIQLLQSWALDQPANKTRQKHCPPVTSDVTSDENPHAAKIRRAKSLGSWSSSQRGNDARRAVIPPLHPVRVGYRGVRRQSAHDNSTSRRSDLYRLDSPNPEMTTLPIVEDIDRDFWARYPPLSTLHRHPTPSTASVSRIEPERALDPRHFTKIRVPDLLQPESELTKQASIRDAPTYKTRGKGPLPPAVPDKVPGAWPKERNAPGRSSTAGPPRPMKEARIQDNRKVGSPAPLNNELSNESDSPHSFISPVEPHTFPGPPMEYPYNAPGSFPSETLRTKYSTPHCDSSPQGLARTKLQDVNCCIRNLTSLGYATGRNRDRSRLRVYAEAAGGNLNEAIEIIEEERKAYEQRYSHE</sequence>
<evidence type="ECO:0000256" key="3">
    <source>
        <dbReference type="SAM" id="MobiDB-lite"/>
    </source>
</evidence>
<dbReference type="STRING" id="336963.C4JWA6"/>
<evidence type="ECO:0000256" key="2">
    <source>
        <dbReference type="PROSITE-ProRule" id="PRU00176"/>
    </source>
</evidence>
<feature type="compositionally biased region" description="Basic and acidic residues" evidence="3">
    <location>
        <begin position="1"/>
        <end position="11"/>
    </location>
</feature>
<feature type="compositionally biased region" description="Polar residues" evidence="3">
    <location>
        <begin position="627"/>
        <end position="643"/>
    </location>
</feature>
<feature type="region of interest" description="Disordered" evidence="3">
    <location>
        <begin position="1"/>
        <end position="50"/>
    </location>
</feature>